<feature type="non-terminal residue" evidence="1">
    <location>
        <position position="57"/>
    </location>
</feature>
<evidence type="ECO:0000313" key="1">
    <source>
        <dbReference type="EMBL" id="KNC65193.1"/>
    </source>
</evidence>
<dbReference type="EMBL" id="KQ256768">
    <property type="protein sequence ID" value="KNC65193.1"/>
    <property type="molecule type" value="Genomic_DNA"/>
</dbReference>
<dbReference type="RefSeq" id="XP_014143121.1">
    <property type="nucleotide sequence ID" value="XM_014287646.1"/>
</dbReference>
<reference evidence="1 2" key="1">
    <citation type="submission" date="2011-02" db="EMBL/GenBank/DDBJ databases">
        <title>The Genome Sequence of Sphaeroforma arctica JP610.</title>
        <authorList>
            <consortium name="The Broad Institute Genome Sequencing Platform"/>
            <person name="Russ C."/>
            <person name="Cuomo C."/>
            <person name="Young S.K."/>
            <person name="Zeng Q."/>
            <person name="Gargeya S."/>
            <person name="Alvarado L."/>
            <person name="Berlin A."/>
            <person name="Chapman S.B."/>
            <person name="Chen Z."/>
            <person name="Freedman E."/>
            <person name="Gellesch M."/>
            <person name="Goldberg J."/>
            <person name="Griggs A."/>
            <person name="Gujja S."/>
            <person name="Heilman E."/>
            <person name="Heiman D."/>
            <person name="Howarth C."/>
            <person name="Mehta T."/>
            <person name="Neiman D."/>
            <person name="Pearson M."/>
            <person name="Roberts A."/>
            <person name="Saif S."/>
            <person name="Shea T."/>
            <person name="Shenoy N."/>
            <person name="Sisk P."/>
            <person name="Stolte C."/>
            <person name="Sykes S."/>
            <person name="White J."/>
            <person name="Yandava C."/>
            <person name="Burger G."/>
            <person name="Gray M.W."/>
            <person name="Holland P.W.H."/>
            <person name="King N."/>
            <person name="Lang F.B.F."/>
            <person name="Roger A.J."/>
            <person name="Ruiz-Trillo I."/>
            <person name="Haas B."/>
            <person name="Nusbaum C."/>
            <person name="Birren B."/>
        </authorList>
    </citation>
    <scope>NUCLEOTIDE SEQUENCE [LARGE SCALE GENOMIC DNA]</scope>
    <source>
        <strain evidence="1 2">JP610</strain>
    </source>
</reference>
<sequence length="57" mass="6812">MRKKREKKLAEHQAKLDKLVSVLSWPTDQKQRIERKKLGYATIDEFNLALDEERETV</sequence>
<dbReference type="AlphaFoldDB" id="A0A0L0EMN5"/>
<evidence type="ECO:0000313" key="2">
    <source>
        <dbReference type="Proteomes" id="UP000054560"/>
    </source>
</evidence>
<gene>
    <name evidence="1" type="ORF">SARC_18275</name>
</gene>
<dbReference type="GeneID" id="25918779"/>
<proteinExistence type="predicted"/>
<keyword evidence="2" id="KW-1185">Reference proteome</keyword>
<dbReference type="Proteomes" id="UP000054560">
    <property type="component" value="Unassembled WGS sequence"/>
</dbReference>
<accession>A0A0L0EMN5</accession>
<protein>
    <submittedName>
        <fullName evidence="1">Uncharacterized protein</fullName>
    </submittedName>
</protein>
<name>A0A0L0EMN5_9EUKA</name>
<organism evidence="1 2">
    <name type="scientific">Sphaeroforma arctica JP610</name>
    <dbReference type="NCBI Taxonomy" id="667725"/>
    <lineage>
        <taxon>Eukaryota</taxon>
        <taxon>Ichthyosporea</taxon>
        <taxon>Ichthyophonida</taxon>
        <taxon>Sphaeroforma</taxon>
    </lineage>
</organism>